<dbReference type="HAMAP" id="MF_02121">
    <property type="entry name" value="ASADH"/>
    <property type="match status" value="1"/>
</dbReference>
<keyword evidence="12" id="KW-0486">Methionine biosynthesis</keyword>
<proteinExistence type="inferred from homology"/>
<sequence>MLAFLCAPALAFSVSPATLHAAHPRGLSAVTPPLPSRSATSLPRVPRVPTVEMKPSGPLKVGIVGVTGAVGQEIISVLHKRGFEVSELKLFASARSSGKPMDTPFGSLMIEEFELEAARSCDVLFLAVSGDFALEWVPKLTAEGGPLVIDNSSAFRYDDSVPLCVPEINADVARKSKKRLVANPNCTTAIALMALAPLHKLFGIKRCIMSTYQAASGAGAPGMRELEEGVAAMSRGEKAENSVFAHPLPFNVIPHIDKFLDDMYTKEERKVTWETRKIMGMPDLLVSCTCVRIPTLRAHAEAITIECEKPVDVAAAIEALKNSPGVKVTDDPAANIYPMPLTATGQYDVEVGRVRKNDVFGDYGLDLFVCGDQLLRGAALNAVLIAEAVA</sequence>
<keyword evidence="9" id="KW-0220">Diaminopimelate biosynthesis</keyword>
<dbReference type="InterPro" id="IPR000534">
    <property type="entry name" value="Semialdehyde_DH_NAD-bd"/>
</dbReference>
<name>A0AB34JIF0_PRYPA</name>
<dbReference type="InterPro" id="IPR036291">
    <property type="entry name" value="NAD(P)-bd_dom_sf"/>
</dbReference>
<evidence type="ECO:0000256" key="6">
    <source>
        <dbReference type="ARBA" id="ARBA00022605"/>
    </source>
</evidence>
<comment type="catalytic activity">
    <reaction evidence="13">
        <text>L-aspartate 4-semialdehyde + phosphate + NADP(+) = 4-phospho-L-aspartate + NADPH + H(+)</text>
        <dbReference type="Rhea" id="RHEA:24284"/>
        <dbReference type="ChEBI" id="CHEBI:15378"/>
        <dbReference type="ChEBI" id="CHEBI:43474"/>
        <dbReference type="ChEBI" id="CHEBI:57535"/>
        <dbReference type="ChEBI" id="CHEBI:57783"/>
        <dbReference type="ChEBI" id="CHEBI:58349"/>
        <dbReference type="ChEBI" id="CHEBI:537519"/>
        <dbReference type="EC" id="1.2.1.11"/>
    </reaction>
</comment>
<evidence type="ECO:0000256" key="2">
    <source>
        <dbReference type="ARBA" id="ARBA00005097"/>
    </source>
</evidence>
<dbReference type="AlphaFoldDB" id="A0AB34JIF0"/>
<keyword evidence="7" id="KW-0791">Threonine biosynthesis</keyword>
<feature type="domain" description="Semialdehyde dehydrogenase NAD-binding" evidence="16">
    <location>
        <begin position="60"/>
        <end position="176"/>
    </location>
</feature>
<dbReference type="InterPro" id="IPR012080">
    <property type="entry name" value="Asp_semialdehyde_DH"/>
</dbReference>
<dbReference type="Pfam" id="PF01118">
    <property type="entry name" value="Semialdhyde_dh"/>
    <property type="match status" value="1"/>
</dbReference>
<evidence type="ECO:0000256" key="7">
    <source>
        <dbReference type="ARBA" id="ARBA00022697"/>
    </source>
</evidence>
<comment type="caution">
    <text evidence="17">The sequence shown here is derived from an EMBL/GenBank/DDBJ whole genome shotgun (WGS) entry which is preliminary data.</text>
</comment>
<evidence type="ECO:0000313" key="17">
    <source>
        <dbReference type="EMBL" id="KAL1521850.1"/>
    </source>
</evidence>
<evidence type="ECO:0000256" key="4">
    <source>
        <dbReference type="ARBA" id="ARBA00011738"/>
    </source>
</evidence>
<comment type="pathway">
    <text evidence="1">Amino-acid biosynthesis; L-methionine biosynthesis via de novo pathway; L-homoserine from L-aspartate: step 2/3.</text>
</comment>
<dbReference type="SUPFAM" id="SSF51735">
    <property type="entry name" value="NAD(P)-binding Rossmann-fold domains"/>
    <property type="match status" value="1"/>
</dbReference>
<dbReference type="Proteomes" id="UP001515480">
    <property type="component" value="Unassembled WGS sequence"/>
</dbReference>
<dbReference type="GO" id="GO:0051287">
    <property type="term" value="F:NAD binding"/>
    <property type="evidence" value="ECO:0007669"/>
    <property type="project" value="InterPro"/>
</dbReference>
<dbReference type="EMBL" id="JBGBPQ010000007">
    <property type="protein sequence ID" value="KAL1521850.1"/>
    <property type="molecule type" value="Genomic_DNA"/>
</dbReference>
<evidence type="ECO:0000256" key="14">
    <source>
        <dbReference type="PIRSR" id="PIRSR000148-1"/>
    </source>
</evidence>
<keyword evidence="18" id="KW-1185">Reference proteome</keyword>
<evidence type="ECO:0000256" key="11">
    <source>
        <dbReference type="ARBA" id="ARBA00023154"/>
    </source>
</evidence>
<dbReference type="SUPFAM" id="SSF55347">
    <property type="entry name" value="Glyceraldehyde-3-phosphate dehydrogenase-like, C-terminal domain"/>
    <property type="match status" value="1"/>
</dbReference>
<evidence type="ECO:0000256" key="8">
    <source>
        <dbReference type="ARBA" id="ARBA00022857"/>
    </source>
</evidence>
<dbReference type="GO" id="GO:0004073">
    <property type="term" value="F:aspartate-semialdehyde dehydrogenase activity"/>
    <property type="evidence" value="ECO:0007669"/>
    <property type="project" value="UniProtKB-EC"/>
</dbReference>
<dbReference type="GO" id="GO:0046983">
    <property type="term" value="F:protein dimerization activity"/>
    <property type="evidence" value="ECO:0007669"/>
    <property type="project" value="InterPro"/>
</dbReference>
<keyword evidence="6" id="KW-0028">Amino-acid biosynthesis</keyword>
<organism evidence="17 18">
    <name type="scientific">Prymnesium parvum</name>
    <name type="common">Toxic golden alga</name>
    <dbReference type="NCBI Taxonomy" id="97485"/>
    <lineage>
        <taxon>Eukaryota</taxon>
        <taxon>Haptista</taxon>
        <taxon>Haptophyta</taxon>
        <taxon>Prymnesiophyceae</taxon>
        <taxon>Prymnesiales</taxon>
        <taxon>Prymnesiaceae</taxon>
        <taxon>Prymnesium</taxon>
    </lineage>
</organism>
<keyword evidence="10" id="KW-0560">Oxidoreductase</keyword>
<dbReference type="InterPro" id="IPR012280">
    <property type="entry name" value="Semialdhyde_DH_dimer_dom"/>
</dbReference>
<dbReference type="PANTHER" id="PTHR46278:SF2">
    <property type="entry name" value="ASPARTATE-SEMIALDEHYDE DEHYDROGENASE"/>
    <property type="match status" value="1"/>
</dbReference>
<evidence type="ECO:0000256" key="1">
    <source>
        <dbReference type="ARBA" id="ARBA00005021"/>
    </source>
</evidence>
<dbReference type="CDD" id="cd02316">
    <property type="entry name" value="VcASADH2_like_N"/>
    <property type="match status" value="1"/>
</dbReference>
<evidence type="ECO:0000256" key="13">
    <source>
        <dbReference type="ARBA" id="ARBA00047891"/>
    </source>
</evidence>
<dbReference type="GO" id="GO:0009088">
    <property type="term" value="P:threonine biosynthetic process"/>
    <property type="evidence" value="ECO:0007669"/>
    <property type="project" value="UniProtKB-KW"/>
</dbReference>
<dbReference type="Gene3D" id="3.40.50.720">
    <property type="entry name" value="NAD(P)-binding Rossmann-like Domain"/>
    <property type="match status" value="1"/>
</dbReference>
<accession>A0AB34JIF0</accession>
<dbReference type="GO" id="GO:0009086">
    <property type="term" value="P:methionine biosynthetic process"/>
    <property type="evidence" value="ECO:0007669"/>
    <property type="project" value="UniProtKB-KW"/>
</dbReference>
<dbReference type="PIRSF" id="PIRSF000148">
    <property type="entry name" value="ASA_dh"/>
    <property type="match status" value="1"/>
</dbReference>
<dbReference type="Pfam" id="PF02774">
    <property type="entry name" value="Semialdhyde_dhC"/>
    <property type="match status" value="1"/>
</dbReference>
<feature type="active site" description="Acyl-thioester intermediate" evidence="14">
    <location>
        <position position="186"/>
    </location>
</feature>
<comment type="similarity">
    <text evidence="3">Belongs to the aspartate-semialdehyde dehydrogenase family.</text>
</comment>
<comment type="pathway">
    <text evidence="2">Amino-acid biosynthesis; L-threonine biosynthesis; L-threonine from L-aspartate: step 2/5.</text>
</comment>
<evidence type="ECO:0000256" key="9">
    <source>
        <dbReference type="ARBA" id="ARBA00022915"/>
    </source>
</evidence>
<feature type="active site" description="Proton acceptor" evidence="14">
    <location>
        <position position="299"/>
    </location>
</feature>
<dbReference type="EC" id="1.2.1.11" evidence="5"/>
<dbReference type="PANTHER" id="PTHR46278">
    <property type="entry name" value="DEHYDROGENASE, PUTATIVE-RELATED"/>
    <property type="match status" value="1"/>
</dbReference>
<protein>
    <recommendedName>
        <fullName evidence="5">aspartate-semialdehyde dehydrogenase</fullName>
        <ecNumber evidence="5">1.2.1.11</ecNumber>
    </recommendedName>
</protein>
<dbReference type="InterPro" id="IPR005986">
    <property type="entry name" value="Asp_semialdehyde_DH_beta"/>
</dbReference>
<dbReference type="GO" id="GO:0009097">
    <property type="term" value="P:isoleucine biosynthetic process"/>
    <property type="evidence" value="ECO:0007669"/>
    <property type="project" value="InterPro"/>
</dbReference>
<evidence type="ECO:0000256" key="15">
    <source>
        <dbReference type="SAM" id="SignalP"/>
    </source>
</evidence>
<evidence type="ECO:0000313" key="18">
    <source>
        <dbReference type="Proteomes" id="UP001515480"/>
    </source>
</evidence>
<evidence type="ECO:0000256" key="3">
    <source>
        <dbReference type="ARBA" id="ARBA00010584"/>
    </source>
</evidence>
<dbReference type="GO" id="GO:0009089">
    <property type="term" value="P:lysine biosynthetic process via diaminopimelate"/>
    <property type="evidence" value="ECO:0007669"/>
    <property type="project" value="InterPro"/>
</dbReference>
<feature type="chain" id="PRO_5044220121" description="aspartate-semialdehyde dehydrogenase" evidence="15">
    <location>
        <begin position="22"/>
        <end position="390"/>
    </location>
</feature>
<evidence type="ECO:0000256" key="5">
    <source>
        <dbReference type="ARBA" id="ARBA00013120"/>
    </source>
</evidence>
<keyword evidence="8" id="KW-0521">NADP</keyword>
<dbReference type="Gene3D" id="3.30.360.10">
    <property type="entry name" value="Dihydrodipicolinate Reductase, domain 2"/>
    <property type="match status" value="1"/>
</dbReference>
<keyword evidence="15" id="KW-0732">Signal</keyword>
<dbReference type="NCBIfam" id="TIGR01296">
    <property type="entry name" value="asd_B"/>
    <property type="match status" value="1"/>
</dbReference>
<keyword evidence="11" id="KW-0457">Lysine biosynthesis</keyword>
<feature type="signal peptide" evidence="15">
    <location>
        <begin position="1"/>
        <end position="21"/>
    </location>
</feature>
<evidence type="ECO:0000256" key="10">
    <source>
        <dbReference type="ARBA" id="ARBA00023002"/>
    </source>
</evidence>
<evidence type="ECO:0000256" key="12">
    <source>
        <dbReference type="ARBA" id="ARBA00023167"/>
    </source>
</evidence>
<reference evidence="17 18" key="1">
    <citation type="journal article" date="2024" name="Science">
        <title>Giant polyketide synthase enzymes in the biosynthesis of giant marine polyether toxins.</title>
        <authorList>
            <person name="Fallon T.R."/>
            <person name="Shende V.V."/>
            <person name="Wierzbicki I.H."/>
            <person name="Pendleton A.L."/>
            <person name="Watervoot N.F."/>
            <person name="Auber R.P."/>
            <person name="Gonzalez D.J."/>
            <person name="Wisecaver J.H."/>
            <person name="Moore B.S."/>
        </authorList>
    </citation>
    <scope>NUCLEOTIDE SEQUENCE [LARGE SCALE GENOMIC DNA]</scope>
    <source>
        <strain evidence="17 18">12B1</strain>
    </source>
</reference>
<evidence type="ECO:0000259" key="16">
    <source>
        <dbReference type="SMART" id="SM00859"/>
    </source>
</evidence>
<dbReference type="GO" id="GO:0019877">
    <property type="term" value="P:diaminopimelate biosynthetic process"/>
    <property type="evidence" value="ECO:0007669"/>
    <property type="project" value="UniProtKB-KW"/>
</dbReference>
<dbReference type="CDD" id="cd18131">
    <property type="entry name" value="ASADH_C_bac_euk_like"/>
    <property type="match status" value="1"/>
</dbReference>
<dbReference type="GO" id="GO:0050661">
    <property type="term" value="F:NADP binding"/>
    <property type="evidence" value="ECO:0007669"/>
    <property type="project" value="InterPro"/>
</dbReference>
<gene>
    <name evidence="17" type="ORF">AB1Y20_021501</name>
</gene>
<comment type="subunit">
    <text evidence="4">Homodimer.</text>
</comment>
<dbReference type="NCBIfam" id="NF011456">
    <property type="entry name" value="PRK14874.1"/>
    <property type="match status" value="1"/>
</dbReference>
<dbReference type="SMART" id="SM00859">
    <property type="entry name" value="Semialdhyde_dh"/>
    <property type="match status" value="1"/>
</dbReference>